<feature type="coiled-coil region" evidence="6">
    <location>
        <begin position="251"/>
        <end position="278"/>
    </location>
</feature>
<dbReference type="SUPFAM" id="SSF54631">
    <property type="entry name" value="CBS-domain pair"/>
    <property type="match status" value="1"/>
</dbReference>
<dbReference type="InterPro" id="IPR046342">
    <property type="entry name" value="CBS_dom_sf"/>
</dbReference>
<dbReference type="GO" id="GO:0043565">
    <property type="term" value="F:sequence-specific DNA binding"/>
    <property type="evidence" value="ECO:0007669"/>
    <property type="project" value="InterPro"/>
</dbReference>
<dbReference type="InterPro" id="IPR035965">
    <property type="entry name" value="PAS-like_dom_sf"/>
</dbReference>
<evidence type="ECO:0000256" key="6">
    <source>
        <dbReference type="SAM" id="Coils"/>
    </source>
</evidence>
<dbReference type="FunFam" id="3.40.50.300:FF:000006">
    <property type="entry name" value="DNA-binding transcriptional regulator NtrC"/>
    <property type="match status" value="1"/>
</dbReference>
<evidence type="ECO:0000256" key="2">
    <source>
        <dbReference type="ARBA" id="ARBA00022840"/>
    </source>
</evidence>
<dbReference type="SMART" id="SM00382">
    <property type="entry name" value="AAA"/>
    <property type="match status" value="1"/>
</dbReference>
<protein>
    <submittedName>
        <fullName evidence="9">Sigma-54-dependent transcriptional activator</fullName>
    </submittedName>
</protein>
<dbReference type="PANTHER" id="PTHR32071:SF57">
    <property type="entry name" value="C4-DICARBOXYLATE TRANSPORT TRANSCRIPTIONAL REGULATORY PROTEIN DCTD"/>
    <property type="match status" value="1"/>
</dbReference>
<dbReference type="InterPro" id="IPR027417">
    <property type="entry name" value="P-loop_NTPase"/>
</dbReference>
<evidence type="ECO:0000313" key="10">
    <source>
        <dbReference type="Proteomes" id="UP000002068"/>
    </source>
</evidence>
<dbReference type="Proteomes" id="UP000002068">
    <property type="component" value="Chromosome"/>
</dbReference>
<dbReference type="InterPro" id="IPR025662">
    <property type="entry name" value="Sigma_54_int_dom_ATP-bd_1"/>
</dbReference>
<feature type="domain" description="CBS" evidence="8">
    <location>
        <begin position="89"/>
        <end position="145"/>
    </location>
</feature>
<keyword evidence="2" id="KW-0067">ATP-binding</keyword>
<dbReference type="PANTHER" id="PTHR32071">
    <property type="entry name" value="TRANSCRIPTIONAL REGULATORY PROTEIN"/>
    <property type="match status" value="1"/>
</dbReference>
<keyword evidence="5" id="KW-0129">CBS domain</keyword>
<dbReference type="InterPro" id="IPR048106">
    <property type="entry name" value="PrdR-like"/>
</dbReference>
<dbReference type="InterPro" id="IPR003593">
    <property type="entry name" value="AAA+_ATPase"/>
</dbReference>
<dbReference type="PROSITE" id="PS50045">
    <property type="entry name" value="SIGMA54_INTERACT_4"/>
    <property type="match status" value="1"/>
</dbReference>
<dbReference type="InterPro" id="IPR000014">
    <property type="entry name" value="PAS"/>
</dbReference>
<dbReference type="SUPFAM" id="SSF52540">
    <property type="entry name" value="P-loop containing nucleoside triphosphate hydrolases"/>
    <property type="match status" value="1"/>
</dbReference>
<feature type="domain" description="CBS" evidence="8">
    <location>
        <begin position="24"/>
        <end position="85"/>
    </location>
</feature>
<dbReference type="Gene3D" id="3.40.50.300">
    <property type="entry name" value="P-loop containing nucleotide triphosphate hydrolases"/>
    <property type="match status" value="1"/>
</dbReference>
<dbReference type="InterPro" id="IPR009057">
    <property type="entry name" value="Homeodomain-like_sf"/>
</dbReference>
<dbReference type="Gene3D" id="3.10.580.10">
    <property type="entry name" value="CBS-domain"/>
    <property type="match status" value="2"/>
</dbReference>
<keyword evidence="1" id="KW-0547">Nucleotide-binding</keyword>
<dbReference type="SUPFAM" id="SSF46689">
    <property type="entry name" value="Homeodomain-like"/>
    <property type="match status" value="1"/>
</dbReference>
<keyword evidence="6" id="KW-0175">Coiled coil</keyword>
<proteinExistence type="predicted"/>
<dbReference type="InterPro" id="IPR000644">
    <property type="entry name" value="CBS_dom"/>
</dbReference>
<dbReference type="EMBL" id="FN538970">
    <property type="protein sequence ID" value="CBA66205.1"/>
    <property type="molecule type" value="Genomic_DNA"/>
</dbReference>
<dbReference type="SUPFAM" id="SSF55785">
    <property type="entry name" value="PYP-like sensor domain (PAS domain)"/>
    <property type="match status" value="1"/>
</dbReference>
<dbReference type="Pfam" id="PF13426">
    <property type="entry name" value="PAS_9"/>
    <property type="match status" value="1"/>
</dbReference>
<feature type="domain" description="Sigma-54 factor interaction" evidence="7">
    <location>
        <begin position="283"/>
        <end position="512"/>
    </location>
</feature>
<dbReference type="Pfam" id="PF02954">
    <property type="entry name" value="HTH_8"/>
    <property type="match status" value="1"/>
</dbReference>
<dbReference type="Gene3D" id="1.10.8.60">
    <property type="match status" value="1"/>
</dbReference>
<dbReference type="SMART" id="SM00116">
    <property type="entry name" value="CBS"/>
    <property type="match status" value="2"/>
</dbReference>
<evidence type="ECO:0000256" key="3">
    <source>
        <dbReference type="ARBA" id="ARBA00023015"/>
    </source>
</evidence>
<dbReference type="Gene3D" id="3.30.450.20">
    <property type="entry name" value="PAS domain"/>
    <property type="match status" value="1"/>
</dbReference>
<dbReference type="InterPro" id="IPR002078">
    <property type="entry name" value="Sigma_54_int"/>
</dbReference>
<evidence type="ECO:0000313" key="9">
    <source>
        <dbReference type="EMBL" id="CBA66205.1"/>
    </source>
</evidence>
<evidence type="ECO:0000256" key="5">
    <source>
        <dbReference type="PROSITE-ProRule" id="PRU00703"/>
    </source>
</evidence>
<dbReference type="CDD" id="cd00009">
    <property type="entry name" value="AAA"/>
    <property type="match status" value="1"/>
</dbReference>
<evidence type="ECO:0000256" key="1">
    <source>
        <dbReference type="ARBA" id="ARBA00022741"/>
    </source>
</evidence>
<dbReference type="PROSITE" id="PS00675">
    <property type="entry name" value="SIGMA54_INTERACT_1"/>
    <property type="match status" value="1"/>
</dbReference>
<dbReference type="HOGENOM" id="CLU_000445_8_1_9"/>
<dbReference type="InterPro" id="IPR002197">
    <property type="entry name" value="HTH_Fis"/>
</dbReference>
<dbReference type="CDD" id="cd02205">
    <property type="entry name" value="CBS_pair_SF"/>
    <property type="match status" value="1"/>
</dbReference>
<dbReference type="PROSITE" id="PS51371">
    <property type="entry name" value="CBS"/>
    <property type="match status" value="2"/>
</dbReference>
<dbReference type="PRINTS" id="PR01590">
    <property type="entry name" value="HTHFIS"/>
</dbReference>
<gene>
    <name evidence="9" type="primary">prdR</name>
    <name evidence="9" type="ordered locus">CD196_3058</name>
</gene>
<reference evidence="9 10" key="1">
    <citation type="journal article" date="2009" name="Genome Biol.">
        <title>Comparative genome and phenotypic analysis of Clostridium difficile 027 strains provides insight into the evolution of a hypervirulent bacterium.</title>
        <authorList>
            <person name="Stabler R.A."/>
            <person name="He M."/>
            <person name="Dawson L."/>
            <person name="Martin M."/>
            <person name="Valiente E."/>
            <person name="Corton C."/>
            <person name="Lawley T.D."/>
            <person name="Sebaihia M."/>
            <person name="Quail M.A."/>
            <person name="Rose G."/>
            <person name="Gerding D.N."/>
            <person name="Gibert M."/>
            <person name="Popoff M.R."/>
            <person name="Parkhill J."/>
            <person name="Dougan G."/>
            <person name="Wren B.W."/>
        </authorList>
    </citation>
    <scope>NUCLEOTIDE SEQUENCE [LARGE SCALE GENOMIC DNA]</scope>
    <source>
        <strain evidence="9 10">CD196</strain>
    </source>
</reference>
<sequence length="596" mass="68540">MRYYYKGGDFMFSIPEVKKVEEVMDTKFTTIDEDTRIEDAIKEMIKSNTKTLMVIDSSDQLKGIISMTDIHNLYEMHKKYEGQPVKLIMKKDVIYVNEGLTLDECRDIMILKNIGILPVLRDNKIIGVLKQEHIRDYLYMHLEDYGLTLKYIIGQIKEGICAINNEGVVILWNKFMEERYDIKSEDIVGRPMNEFLENTISEKVLNSKVGMSDLYFTDKKENMYALVHANPIFYKEEFIGVVCTEVDVTEAKILALELEKVNDTLKYLKNEVKNLSKGSFDKILGKSYKLEKSKAIAKQVARTNSSIFIWGESGTGKEVFARAIHDYSERKGQFIPVNCSAIPNELFESEFFGYESGAFTGASKKGRIGIFELAKDGTVFLDEIADLPLSMQAKLLRVLQEKEIRRVGGDTTIKINPRIISATNKDLSKMVKAEKFREDLYYRLNVVEIKIPPLRERKEDIGLLVHSFLEEICKQNNKPVLTISKDVIDIFQNYRWKGNIRELKNTIENIVVLSQNSKIDVDDVPSYMMDSTNNSTEEEEYPLDLTKATQKIEIKNITKALKMSNGNKAKAAKILNIPRTTLYYKIDQYKIDVSKI</sequence>
<dbReference type="InterPro" id="IPR058031">
    <property type="entry name" value="AAA_lid_NorR"/>
</dbReference>
<organism evidence="9 10">
    <name type="scientific">Clostridioides difficile (strain CD196)</name>
    <name type="common">Peptoclostridium difficile</name>
    <dbReference type="NCBI Taxonomy" id="645462"/>
    <lineage>
        <taxon>Bacteria</taxon>
        <taxon>Bacillati</taxon>
        <taxon>Bacillota</taxon>
        <taxon>Clostridia</taxon>
        <taxon>Peptostreptococcales</taxon>
        <taxon>Peptostreptococcaceae</taxon>
        <taxon>Clostridioides</taxon>
    </lineage>
</organism>
<keyword evidence="4" id="KW-0804">Transcription</keyword>
<evidence type="ECO:0000259" key="7">
    <source>
        <dbReference type="PROSITE" id="PS50045"/>
    </source>
</evidence>
<dbReference type="Pfam" id="PF25601">
    <property type="entry name" value="AAA_lid_14"/>
    <property type="match status" value="1"/>
</dbReference>
<dbReference type="KEGG" id="cdc:CD196_3058"/>
<keyword evidence="3" id="KW-0805">Transcription regulation</keyword>
<evidence type="ECO:0000256" key="4">
    <source>
        <dbReference type="ARBA" id="ARBA00023163"/>
    </source>
</evidence>
<dbReference type="Pfam" id="PF00571">
    <property type="entry name" value="CBS"/>
    <property type="match status" value="2"/>
</dbReference>
<dbReference type="GO" id="GO:0006355">
    <property type="term" value="P:regulation of DNA-templated transcription"/>
    <property type="evidence" value="ECO:0007669"/>
    <property type="project" value="InterPro"/>
</dbReference>
<dbReference type="GO" id="GO:0005524">
    <property type="term" value="F:ATP binding"/>
    <property type="evidence" value="ECO:0007669"/>
    <property type="project" value="UniProtKB-KW"/>
</dbReference>
<name>A0A0H3NFQ0_CLODC</name>
<evidence type="ECO:0000259" key="8">
    <source>
        <dbReference type="PROSITE" id="PS51371"/>
    </source>
</evidence>
<dbReference type="NCBIfam" id="NF041552">
    <property type="entry name" value="TF_PrdR"/>
    <property type="match status" value="1"/>
</dbReference>
<dbReference type="AlphaFoldDB" id="A0A0H3NFQ0"/>
<dbReference type="Gene3D" id="1.10.10.60">
    <property type="entry name" value="Homeodomain-like"/>
    <property type="match status" value="1"/>
</dbReference>
<accession>A0A0H3NFQ0</accession>
<dbReference type="Pfam" id="PF00158">
    <property type="entry name" value="Sigma54_activat"/>
    <property type="match status" value="1"/>
</dbReference>